<feature type="binding site" evidence="6">
    <location>
        <begin position="64"/>
        <end position="71"/>
    </location>
    <ligand>
        <name>ATP</name>
        <dbReference type="ChEBI" id="CHEBI:30616"/>
    </ligand>
</feature>
<dbReference type="AlphaFoldDB" id="A0A0S2SIW7"/>
<dbReference type="PROSITE" id="PS00721">
    <property type="entry name" value="FTHFS_1"/>
    <property type="match status" value="1"/>
</dbReference>
<dbReference type="GO" id="GO:0004329">
    <property type="term" value="F:formate-tetrahydrofolate ligase activity"/>
    <property type="evidence" value="ECO:0007669"/>
    <property type="project" value="UniProtKB-UniRule"/>
</dbReference>
<accession>A0A0S2SIW7</accession>
<dbReference type="RefSeq" id="WP_060585660.1">
    <property type="nucleotide sequence ID" value="NZ_CP013067.1"/>
</dbReference>
<keyword evidence="5 6" id="KW-0067">ATP-binding</keyword>
<dbReference type="GO" id="GO:0005524">
    <property type="term" value="F:ATP binding"/>
    <property type="evidence" value="ECO:0007669"/>
    <property type="project" value="UniProtKB-UniRule"/>
</dbReference>
<dbReference type="PROSITE" id="PS00722">
    <property type="entry name" value="FTHFS_2"/>
    <property type="match status" value="1"/>
</dbReference>
<reference evidence="8" key="1">
    <citation type="submission" date="2015-10" db="EMBL/GenBank/DDBJ databases">
        <title>Complete Genome Sequence of Aeromonas schubertii strain WL1483.</title>
        <authorList>
            <person name="Liu L."/>
        </authorList>
    </citation>
    <scope>NUCLEOTIDE SEQUENCE [LARGE SCALE GENOMIC DNA]</scope>
    <source>
        <strain evidence="8">WL1483</strain>
    </source>
</reference>
<reference evidence="7 8" key="2">
    <citation type="journal article" date="2016" name="Genome Announc.">
        <title>Complete Genome Sequence of the Highly Virulent Aeromonas schubertii Strain WL1483, Isolated from Diseased Snakehead Fish (Channa argus) in China.</title>
        <authorList>
            <person name="Liu L."/>
            <person name="Li N."/>
            <person name="Zhang D."/>
            <person name="Fu X."/>
            <person name="Shi C."/>
            <person name="Lin Q."/>
            <person name="Hao G."/>
        </authorList>
    </citation>
    <scope>NUCLEOTIDE SEQUENCE [LARGE SCALE GENOMIC DNA]</scope>
    <source>
        <strain evidence="7 8">WL1483</strain>
    </source>
</reference>
<comment type="similarity">
    <text evidence="6">Belongs to the formate--tetrahydrofolate ligase family.</text>
</comment>
<evidence type="ECO:0000256" key="4">
    <source>
        <dbReference type="ARBA" id="ARBA00022741"/>
    </source>
</evidence>
<dbReference type="NCBIfam" id="NF010031">
    <property type="entry name" value="PRK13506.1"/>
    <property type="match status" value="1"/>
</dbReference>
<name>A0A0S2SIW7_9GAMM</name>
<protein>
    <recommendedName>
        <fullName evidence="6">Formate--tetrahydrofolate ligase</fullName>
        <ecNumber evidence="6">6.3.4.3</ecNumber>
    </recommendedName>
    <alternativeName>
        <fullName evidence="6">Formyltetrahydrofolate synthetase</fullName>
        <shortName evidence="6">FHS</shortName>
        <shortName evidence="6">FTHFS</shortName>
    </alternativeName>
</protein>
<dbReference type="EMBL" id="CP013067">
    <property type="protein sequence ID" value="ALP41639.1"/>
    <property type="molecule type" value="Genomic_DNA"/>
</dbReference>
<dbReference type="CDD" id="cd00477">
    <property type="entry name" value="FTHFS"/>
    <property type="match status" value="1"/>
</dbReference>
<evidence type="ECO:0000256" key="3">
    <source>
        <dbReference type="ARBA" id="ARBA00022598"/>
    </source>
</evidence>
<evidence type="ECO:0000256" key="1">
    <source>
        <dbReference type="ARBA" id="ARBA00004777"/>
    </source>
</evidence>
<dbReference type="Pfam" id="PF01268">
    <property type="entry name" value="FTHFS"/>
    <property type="match status" value="1"/>
</dbReference>
<dbReference type="SUPFAM" id="SSF52540">
    <property type="entry name" value="P-loop containing nucleoside triphosphate hydrolases"/>
    <property type="match status" value="1"/>
</dbReference>
<dbReference type="NCBIfam" id="NF010030">
    <property type="entry name" value="PRK13505.1"/>
    <property type="match status" value="1"/>
</dbReference>
<dbReference type="Proteomes" id="UP000058114">
    <property type="component" value="Chromosome"/>
</dbReference>
<evidence type="ECO:0000256" key="6">
    <source>
        <dbReference type="HAMAP-Rule" id="MF_01543"/>
    </source>
</evidence>
<dbReference type="Gene3D" id="3.40.50.300">
    <property type="entry name" value="P-loop containing nucleotide triphosphate hydrolases"/>
    <property type="match status" value="1"/>
</dbReference>
<dbReference type="GO" id="GO:0035999">
    <property type="term" value="P:tetrahydrofolate interconversion"/>
    <property type="evidence" value="ECO:0007669"/>
    <property type="project" value="UniProtKB-UniRule"/>
</dbReference>
<dbReference type="KEGG" id="asr:WL1483_2220"/>
<dbReference type="UniPathway" id="UPA00193"/>
<dbReference type="Gene3D" id="3.10.410.10">
    <property type="entry name" value="Formyltetrahydrofolate synthetase, domain 3"/>
    <property type="match status" value="1"/>
</dbReference>
<keyword evidence="3 6" id="KW-0436">Ligase</keyword>
<organism evidence="7 8">
    <name type="scientific">Aeromonas schubertii</name>
    <dbReference type="NCBI Taxonomy" id="652"/>
    <lineage>
        <taxon>Bacteria</taxon>
        <taxon>Pseudomonadati</taxon>
        <taxon>Pseudomonadota</taxon>
        <taxon>Gammaproteobacteria</taxon>
        <taxon>Aeromonadales</taxon>
        <taxon>Aeromonadaceae</taxon>
        <taxon>Aeromonas</taxon>
    </lineage>
</organism>
<evidence type="ECO:0000313" key="8">
    <source>
        <dbReference type="Proteomes" id="UP000058114"/>
    </source>
</evidence>
<evidence type="ECO:0000313" key="7">
    <source>
        <dbReference type="EMBL" id="ALP41639.1"/>
    </source>
</evidence>
<keyword evidence="2 6" id="KW-0554">One-carbon metabolism</keyword>
<dbReference type="EC" id="6.3.4.3" evidence="6"/>
<dbReference type="InterPro" id="IPR027417">
    <property type="entry name" value="P-loop_NTPase"/>
</dbReference>
<dbReference type="InterPro" id="IPR000559">
    <property type="entry name" value="Formate_THF_ligase"/>
</dbReference>
<dbReference type="InterPro" id="IPR020628">
    <property type="entry name" value="Formate_THF_ligase_CS"/>
</dbReference>
<evidence type="ECO:0000256" key="2">
    <source>
        <dbReference type="ARBA" id="ARBA00022563"/>
    </source>
</evidence>
<dbReference type="HAMAP" id="MF_01543">
    <property type="entry name" value="FTHFS"/>
    <property type="match status" value="1"/>
</dbReference>
<evidence type="ECO:0000256" key="5">
    <source>
        <dbReference type="ARBA" id="ARBA00022840"/>
    </source>
</evidence>
<proteinExistence type="inferred from homology"/>
<dbReference type="Gene3D" id="3.30.1510.10">
    <property type="entry name" value="Domain 2, N(10)-formyltetrahydrofolate synthetase"/>
    <property type="match status" value="1"/>
</dbReference>
<gene>
    <name evidence="6 7" type="primary">fhs</name>
    <name evidence="7" type="ORF">WL1483_2220</name>
</gene>
<dbReference type="PATRIC" id="fig|652.5.peg.1890"/>
<comment type="catalytic activity">
    <reaction evidence="6">
        <text>(6S)-5,6,7,8-tetrahydrofolate + formate + ATP = (6R)-10-formyltetrahydrofolate + ADP + phosphate</text>
        <dbReference type="Rhea" id="RHEA:20221"/>
        <dbReference type="ChEBI" id="CHEBI:15740"/>
        <dbReference type="ChEBI" id="CHEBI:30616"/>
        <dbReference type="ChEBI" id="CHEBI:43474"/>
        <dbReference type="ChEBI" id="CHEBI:57453"/>
        <dbReference type="ChEBI" id="CHEBI:195366"/>
        <dbReference type="ChEBI" id="CHEBI:456216"/>
        <dbReference type="EC" id="6.3.4.3"/>
    </reaction>
</comment>
<keyword evidence="4 6" id="KW-0547">Nucleotide-binding</keyword>
<sequence length="573" mass="60507">MLSDILISRHSSRLTADQLADRLGIPTDFVIPHGRYKAKLDPALLRQPGAQRGKLVLVSAITPTPFGEGKTVTTLGLSMGLNRLGHSAIACIRQPSLGPVFGVKGGAAGGGHAQVVPMEEMNLHLTGDFRAVTAAHNLAAAAIDARLFHERRLGEAFTERTGLTRLNIARILWPRAMDINDRALRHITLGQGGAADGVEREGSFVITAASELMAVLALASSLRDLRARIGRIRLAESEEGHPITAEDLEVAGAMTVLLKEALAPTLMQTTEQTPVLVHAGPFANIAHGNSSVIADQIALRHCDYGVTEAGFGSDMGLEKFFNIKGRQSGLFPACVVLVATLRGIKANSGACRITPGQPLPAALTEPSLPLLRQGFDNLAWHIQNARRYGVPVVVAINRFPQDGEEELNWLSDRIAECGATAALSDAFAKGGAGACDLAQAVVKACSRPSHPTLLYPSEMPLVEKLATLAECGYGAAGVALSEMARAQLERLSAEGLDHLPLCMAKTPLSISHDPALKGAPKGFTLPVESLTPCTGAGFIYALCGPVMTMPGLGSLPAYRQMDIDEQGEIVGLS</sequence>
<comment type="pathway">
    <text evidence="1 6">One-carbon metabolism; tetrahydrofolate interconversion.</text>
</comment>